<protein>
    <submittedName>
        <fullName evidence="2">Reverse transcriptase domain-containing protein</fullName>
    </submittedName>
</protein>
<feature type="region of interest" description="Disordered" evidence="1">
    <location>
        <begin position="230"/>
        <end position="249"/>
    </location>
</feature>
<organism evidence="2">
    <name type="scientific">Tanacetum cinerariifolium</name>
    <name type="common">Dalmatian daisy</name>
    <name type="synonym">Chrysanthemum cinerariifolium</name>
    <dbReference type="NCBI Taxonomy" id="118510"/>
    <lineage>
        <taxon>Eukaryota</taxon>
        <taxon>Viridiplantae</taxon>
        <taxon>Streptophyta</taxon>
        <taxon>Embryophyta</taxon>
        <taxon>Tracheophyta</taxon>
        <taxon>Spermatophyta</taxon>
        <taxon>Magnoliopsida</taxon>
        <taxon>eudicotyledons</taxon>
        <taxon>Gunneridae</taxon>
        <taxon>Pentapetalae</taxon>
        <taxon>asterids</taxon>
        <taxon>campanulids</taxon>
        <taxon>Asterales</taxon>
        <taxon>Asteraceae</taxon>
        <taxon>Asteroideae</taxon>
        <taxon>Anthemideae</taxon>
        <taxon>Anthemidinae</taxon>
        <taxon>Tanacetum</taxon>
    </lineage>
</organism>
<dbReference type="PANTHER" id="PTHR33067">
    <property type="entry name" value="RNA-DIRECTED DNA POLYMERASE-RELATED"/>
    <property type="match status" value="1"/>
</dbReference>
<accession>A0A6L2MNE2</accession>
<name>A0A6L2MNE2_TANCI</name>
<gene>
    <name evidence="2" type="ORF">Tci_047218</name>
</gene>
<dbReference type="AlphaFoldDB" id="A0A6L2MNE2"/>
<sequence length="637" mass="71837">MRTRNSYFQNNSSVIISKSRNKRRTPNVVEPELRTVVEVAPMANNRTMEELLQAPAEGYGEAFVIPKINADHFEIKTNLLQLVQANPYHGFERENPHIHINNFKRITSTLKFKDVPNNVIKLMMFPYSLEGSARVWYDKEHPNSILTWEDLVNKFVNHIFLPRKPPTSKIKSLVSLKDSKRHLERHGNDLRKCLEHAPTTDLRSGNLLSKTTREALQIIENKSKVRYSRNKPNVSRMNTTSRENASKTNDRIDKLADQISTLVDIYAKKVVTPAPVKAVEESCVTCGGAHAYYNCPNTDRNQPIVCVATGTYNQVAPQNRASNYMAPPGFALVENSQNRFNQNQGQASTSGTLPSNTIPNLKGEMKAITTRSGITYEGPSIPTPKKVLERETEETTDKEQTNFQGSTAHIQPPDKLFELAKISLNENRLTMLLKKLPEKLEDPEKFHIPCDFSGMDVCHSLADLGASINLMPLSIWKKLSLPELTPTRMTLELADRSITRPKGVAEDVFIKVGKFYFPTDFIVVDFEADPRTTRYSSTYDDLSVNRIDIIDVAREEYAQEILSFSNNSSGGNPTSTFEPILLDSSPSLTPFEGSDFILKEIEAYLKDESISLEIDHADCDPKGDICLIEKLLNNDPF</sequence>
<evidence type="ECO:0000313" key="2">
    <source>
        <dbReference type="EMBL" id="GEU75240.1"/>
    </source>
</evidence>
<keyword evidence="2" id="KW-0695">RNA-directed DNA polymerase</keyword>
<dbReference type="CDD" id="cd00303">
    <property type="entry name" value="retropepsin_like"/>
    <property type="match status" value="1"/>
</dbReference>
<dbReference type="PANTHER" id="PTHR33067:SF9">
    <property type="entry name" value="RNA-DIRECTED DNA POLYMERASE"/>
    <property type="match status" value="1"/>
</dbReference>
<dbReference type="GO" id="GO:0003964">
    <property type="term" value="F:RNA-directed DNA polymerase activity"/>
    <property type="evidence" value="ECO:0007669"/>
    <property type="project" value="UniProtKB-KW"/>
</dbReference>
<keyword evidence="2" id="KW-0808">Transferase</keyword>
<comment type="caution">
    <text evidence="2">The sequence shown here is derived from an EMBL/GenBank/DDBJ whole genome shotgun (WGS) entry which is preliminary data.</text>
</comment>
<dbReference type="Gene3D" id="2.40.70.10">
    <property type="entry name" value="Acid Proteases"/>
    <property type="match status" value="1"/>
</dbReference>
<proteinExistence type="predicted"/>
<dbReference type="EMBL" id="BKCJ010007045">
    <property type="protein sequence ID" value="GEU75240.1"/>
    <property type="molecule type" value="Genomic_DNA"/>
</dbReference>
<dbReference type="InterPro" id="IPR021109">
    <property type="entry name" value="Peptidase_aspartic_dom_sf"/>
</dbReference>
<evidence type="ECO:0000256" key="1">
    <source>
        <dbReference type="SAM" id="MobiDB-lite"/>
    </source>
</evidence>
<keyword evidence="2" id="KW-0548">Nucleotidyltransferase</keyword>
<reference evidence="2" key="1">
    <citation type="journal article" date="2019" name="Sci. Rep.">
        <title>Draft genome of Tanacetum cinerariifolium, the natural source of mosquito coil.</title>
        <authorList>
            <person name="Yamashiro T."/>
            <person name="Shiraishi A."/>
            <person name="Satake H."/>
            <person name="Nakayama K."/>
        </authorList>
    </citation>
    <scope>NUCLEOTIDE SEQUENCE</scope>
</reference>
<feature type="compositionally biased region" description="Polar residues" evidence="1">
    <location>
        <begin position="230"/>
        <end position="243"/>
    </location>
</feature>